<keyword evidence="2" id="KW-1185">Reference proteome</keyword>
<sequence>MLKNAVFWLLGAGLLVAEPNHDLKFDVFYRPVGGKMMEGMIKRTYMRITSLNNEAVLVEDIIINRGNSCNITKKIGDNFKDKFKKQPLFNYRLKYSQESAYELKCAPSQFLEIKIVTDKGDFERKVQ</sequence>
<dbReference type="EMBL" id="FR871757">
    <property type="protein sequence ID" value="CCB80159.1"/>
    <property type="molecule type" value="Genomic_DNA"/>
</dbReference>
<name>F8KTJ4_HELBC</name>
<organism evidence="1 2">
    <name type="scientific">Helicobacter bizzozeronii (strain CIII-1)</name>
    <dbReference type="NCBI Taxonomy" id="1002804"/>
    <lineage>
        <taxon>Bacteria</taxon>
        <taxon>Pseudomonadati</taxon>
        <taxon>Campylobacterota</taxon>
        <taxon>Epsilonproteobacteria</taxon>
        <taxon>Campylobacterales</taxon>
        <taxon>Helicobacteraceae</taxon>
        <taxon>Helicobacter</taxon>
    </lineage>
</organism>
<dbReference type="HOGENOM" id="CLU_140278_0_0_7"/>
<evidence type="ECO:0000313" key="1">
    <source>
        <dbReference type="EMBL" id="CCB80159.1"/>
    </source>
</evidence>
<dbReference type="KEGG" id="hbi:HBZC1_11730"/>
<accession>F8KTJ4</accession>
<dbReference type="RefSeq" id="WP_013890583.1">
    <property type="nucleotide sequence ID" value="NC_015674.1"/>
</dbReference>
<dbReference type="STRING" id="1002804.HBZC1_11730"/>
<gene>
    <name evidence="1" type="ordered locus">HBZC1_11730</name>
</gene>
<proteinExistence type="predicted"/>
<dbReference type="AlphaFoldDB" id="F8KTJ4"/>
<reference evidence="1 2" key="1">
    <citation type="journal article" date="2011" name="J. Bacteriol.">
        <title>Genome sequence of Helicobacter bizzozeronii strain CIII-1, an isolate from human gastric mucosa.</title>
        <authorList>
            <person name="Schott T."/>
            <person name="Rossi M."/>
            <person name="Hanninen M.L."/>
        </authorList>
    </citation>
    <scope>NUCLEOTIDE SEQUENCE [LARGE SCALE GENOMIC DNA]</scope>
    <source>
        <strain evidence="1 2">CIII-1</strain>
    </source>
</reference>
<dbReference type="Proteomes" id="UP000008387">
    <property type="component" value="Chromosome"/>
</dbReference>
<evidence type="ECO:0008006" key="3">
    <source>
        <dbReference type="Google" id="ProtNLM"/>
    </source>
</evidence>
<evidence type="ECO:0000313" key="2">
    <source>
        <dbReference type="Proteomes" id="UP000008387"/>
    </source>
</evidence>
<protein>
    <recommendedName>
        <fullName evidence="3">Periplasmic protein</fullName>
    </recommendedName>
</protein>